<organism evidence="6 7">
    <name type="scientific">Paenibacillus farraposensis</name>
    <dbReference type="NCBI Taxonomy" id="2807095"/>
    <lineage>
        <taxon>Bacteria</taxon>
        <taxon>Bacillati</taxon>
        <taxon>Bacillota</taxon>
        <taxon>Bacilli</taxon>
        <taxon>Bacillales</taxon>
        <taxon>Paenibacillaceae</taxon>
        <taxon>Paenibacillus</taxon>
    </lineage>
</organism>
<feature type="domain" description="HTH lysR-type" evidence="5">
    <location>
        <begin position="1"/>
        <end position="57"/>
    </location>
</feature>
<accession>A0ABW4DJN9</accession>
<dbReference type="SUPFAM" id="SSF46785">
    <property type="entry name" value="Winged helix' DNA-binding domain"/>
    <property type="match status" value="1"/>
</dbReference>
<name>A0ABW4DJN9_9BACL</name>
<dbReference type="InterPro" id="IPR036390">
    <property type="entry name" value="WH_DNA-bd_sf"/>
</dbReference>
<dbReference type="Proteomes" id="UP001597340">
    <property type="component" value="Unassembled WGS sequence"/>
</dbReference>
<dbReference type="Gene3D" id="3.40.190.290">
    <property type="match status" value="1"/>
</dbReference>
<evidence type="ECO:0000259" key="5">
    <source>
        <dbReference type="PROSITE" id="PS50931"/>
    </source>
</evidence>
<comment type="caution">
    <text evidence="6">The sequence shown here is derived from an EMBL/GenBank/DDBJ whole genome shotgun (WGS) entry which is preliminary data.</text>
</comment>
<dbReference type="PANTHER" id="PTHR30126">
    <property type="entry name" value="HTH-TYPE TRANSCRIPTIONAL REGULATOR"/>
    <property type="match status" value="1"/>
</dbReference>
<evidence type="ECO:0000256" key="3">
    <source>
        <dbReference type="ARBA" id="ARBA00023125"/>
    </source>
</evidence>
<evidence type="ECO:0000313" key="6">
    <source>
        <dbReference type="EMBL" id="MFD1463120.1"/>
    </source>
</evidence>
<dbReference type="Pfam" id="PF00126">
    <property type="entry name" value="HTH_1"/>
    <property type="match status" value="1"/>
</dbReference>
<keyword evidence="3" id="KW-0238">DNA-binding</keyword>
<keyword evidence="2" id="KW-0805">Transcription regulation</keyword>
<sequence>MDTRTLKTFQMIVNHGSFIRAAEEMKYAQSTVTMQMQKLEADMGVQLIERGKKIKLTEAGRMLYEQSLHIVQDMEQLQKNMEELQMGTAGHIRIGVTEPTASYRLPRILKRFLSNYPNIRISVEFGNTPTLSERILHGDIDVALCSAPDLGTALYFEPLFKENFVVLMPEHHPLAEKECIGPADLQGHRLLITSTICPYRRKLEMVMKEYGITTLDTMEIGSMTALKSYVESDLGIALVPQILVCPVPEGTAVRELSGSLIDMTFGILCKASEAPLKLASSRLYATLKQELGEISPIVYTSSSGPPEC</sequence>
<dbReference type="InterPro" id="IPR036388">
    <property type="entry name" value="WH-like_DNA-bd_sf"/>
</dbReference>
<protein>
    <submittedName>
        <fullName evidence="6">LysR family transcriptional regulator</fullName>
    </submittedName>
</protein>
<dbReference type="PANTHER" id="PTHR30126:SF40">
    <property type="entry name" value="HTH-TYPE TRANSCRIPTIONAL REGULATOR GLTR"/>
    <property type="match status" value="1"/>
</dbReference>
<dbReference type="RefSeq" id="WP_229524119.1">
    <property type="nucleotide sequence ID" value="NZ_JAFFQR010000063.1"/>
</dbReference>
<comment type="similarity">
    <text evidence="1">Belongs to the LysR transcriptional regulatory family.</text>
</comment>
<evidence type="ECO:0000256" key="1">
    <source>
        <dbReference type="ARBA" id="ARBA00009437"/>
    </source>
</evidence>
<evidence type="ECO:0000256" key="2">
    <source>
        <dbReference type="ARBA" id="ARBA00023015"/>
    </source>
</evidence>
<dbReference type="InterPro" id="IPR005119">
    <property type="entry name" value="LysR_subst-bd"/>
</dbReference>
<keyword evidence="7" id="KW-1185">Reference proteome</keyword>
<reference evidence="7" key="1">
    <citation type="journal article" date="2019" name="Int. J. Syst. Evol. Microbiol.">
        <title>The Global Catalogue of Microorganisms (GCM) 10K type strain sequencing project: providing services to taxonomists for standard genome sequencing and annotation.</title>
        <authorList>
            <consortium name="The Broad Institute Genomics Platform"/>
            <consortium name="The Broad Institute Genome Sequencing Center for Infectious Disease"/>
            <person name="Wu L."/>
            <person name="Ma J."/>
        </authorList>
    </citation>
    <scope>NUCLEOTIDE SEQUENCE [LARGE SCALE GENOMIC DNA]</scope>
    <source>
        <strain evidence="7">CCM 9147</strain>
    </source>
</reference>
<dbReference type="Gene3D" id="1.10.10.10">
    <property type="entry name" value="Winged helix-like DNA-binding domain superfamily/Winged helix DNA-binding domain"/>
    <property type="match status" value="1"/>
</dbReference>
<dbReference type="CDD" id="cd05466">
    <property type="entry name" value="PBP2_LTTR_substrate"/>
    <property type="match status" value="1"/>
</dbReference>
<keyword evidence="4" id="KW-0804">Transcription</keyword>
<dbReference type="SUPFAM" id="SSF53850">
    <property type="entry name" value="Periplasmic binding protein-like II"/>
    <property type="match status" value="1"/>
</dbReference>
<evidence type="ECO:0000256" key="4">
    <source>
        <dbReference type="ARBA" id="ARBA00023163"/>
    </source>
</evidence>
<gene>
    <name evidence="6" type="ORF">ACFQ5D_17380</name>
</gene>
<dbReference type="InterPro" id="IPR000847">
    <property type="entry name" value="LysR_HTH_N"/>
</dbReference>
<dbReference type="EMBL" id="JBHTNZ010000027">
    <property type="protein sequence ID" value="MFD1463120.1"/>
    <property type="molecule type" value="Genomic_DNA"/>
</dbReference>
<dbReference type="Pfam" id="PF03466">
    <property type="entry name" value="LysR_substrate"/>
    <property type="match status" value="1"/>
</dbReference>
<dbReference type="PROSITE" id="PS50931">
    <property type="entry name" value="HTH_LYSR"/>
    <property type="match status" value="1"/>
</dbReference>
<proteinExistence type="inferred from homology"/>
<evidence type="ECO:0000313" key="7">
    <source>
        <dbReference type="Proteomes" id="UP001597340"/>
    </source>
</evidence>